<dbReference type="OMA" id="INGMEMT"/>
<dbReference type="Pfam" id="PF00847">
    <property type="entry name" value="AP2"/>
    <property type="match status" value="1"/>
</dbReference>
<feature type="compositionally biased region" description="Polar residues" evidence="7">
    <location>
        <begin position="14"/>
        <end position="23"/>
    </location>
</feature>
<name>A0A166EVB1_DAUCS</name>
<dbReference type="GO" id="GO:0003700">
    <property type="term" value="F:DNA-binding transcription factor activity"/>
    <property type="evidence" value="ECO:0007669"/>
    <property type="project" value="InterPro"/>
</dbReference>
<feature type="compositionally biased region" description="Basic and acidic residues" evidence="7">
    <location>
        <begin position="193"/>
        <end position="213"/>
    </location>
</feature>
<dbReference type="FunFam" id="3.30.730.10:FF:000001">
    <property type="entry name" value="Ethylene-responsive transcription factor 2"/>
    <property type="match status" value="1"/>
</dbReference>
<dbReference type="STRING" id="79200.A0A166EVB1"/>
<evidence type="ECO:0000256" key="3">
    <source>
        <dbReference type="ARBA" id="ARBA00023015"/>
    </source>
</evidence>
<keyword evidence="2" id="KW-0611">Plant defense</keyword>
<proteinExistence type="predicted"/>
<reference evidence="9" key="1">
    <citation type="journal article" date="2016" name="Nat. Genet.">
        <title>A high-quality carrot genome assembly provides new insights into carotenoid accumulation and asterid genome evolution.</title>
        <authorList>
            <person name="Iorizzo M."/>
            <person name="Ellison S."/>
            <person name="Senalik D."/>
            <person name="Zeng P."/>
            <person name="Satapoomin P."/>
            <person name="Huang J."/>
            <person name="Bowman M."/>
            <person name="Iovene M."/>
            <person name="Sanseverino W."/>
            <person name="Cavagnaro P."/>
            <person name="Yildiz M."/>
            <person name="Macko-Podgorni A."/>
            <person name="Moranska E."/>
            <person name="Grzebelus E."/>
            <person name="Grzebelus D."/>
            <person name="Ashrafi H."/>
            <person name="Zheng Z."/>
            <person name="Cheng S."/>
            <person name="Spooner D."/>
            <person name="Van Deynze A."/>
            <person name="Simon P."/>
        </authorList>
    </citation>
    <scope>NUCLEOTIDE SEQUENCE [LARGE SCALE GENOMIC DNA]</scope>
    <source>
        <tissue evidence="9">Leaf</tissue>
    </source>
</reference>
<dbReference type="SMART" id="SM00380">
    <property type="entry name" value="AP2"/>
    <property type="match status" value="1"/>
</dbReference>
<dbReference type="EMBL" id="CP093344">
    <property type="protein sequence ID" value="WOG89648.1"/>
    <property type="molecule type" value="Genomic_DNA"/>
</dbReference>
<dbReference type="Gramene" id="KZN07024">
    <property type="protein sequence ID" value="KZN07024"/>
    <property type="gene ID" value="DCAR_007861"/>
</dbReference>
<protein>
    <recommendedName>
        <fullName evidence="8">AP2/ERF domain-containing protein</fullName>
    </recommendedName>
</protein>
<keyword evidence="5" id="KW-0804">Transcription</keyword>
<dbReference type="GO" id="GO:0003677">
    <property type="term" value="F:DNA binding"/>
    <property type="evidence" value="ECO:0007669"/>
    <property type="project" value="UniProtKB-KW"/>
</dbReference>
<evidence type="ECO:0000313" key="10">
    <source>
        <dbReference type="EMBL" id="WOG89648.1"/>
    </source>
</evidence>
<dbReference type="AlphaFoldDB" id="A0A166EVB1"/>
<evidence type="ECO:0000256" key="2">
    <source>
        <dbReference type="ARBA" id="ARBA00022821"/>
    </source>
</evidence>
<sequence length="234" mass="26687">MQTKTHKSPLNHLDATNSDNQTSKRLRFSPDEESFIMVSALTNIITGNTSFLPETTRESRIISTGSTTKASTSFFPETTEMCKFCNIAGCLGCDFFAVEDNNNSKNKGKIVDAVTKKKKKKKKNYRGVRQRPWGKWAAEIRDPRKAARVWLGTFETAEGAARAYDKAAIEFRGARAKLNFPFADYNFASQQQKQEETVESRQEEEDRKEDDLRINGMEMTGDDDFEKWMVMMDS</sequence>
<dbReference type="GO" id="GO:0005634">
    <property type="term" value="C:nucleus"/>
    <property type="evidence" value="ECO:0007669"/>
    <property type="project" value="UniProtKB-SubCell"/>
</dbReference>
<dbReference type="InterPro" id="IPR036955">
    <property type="entry name" value="AP2/ERF_dom_sf"/>
</dbReference>
<evidence type="ECO:0000256" key="1">
    <source>
        <dbReference type="ARBA" id="ARBA00004123"/>
    </source>
</evidence>
<organism evidence="9">
    <name type="scientific">Daucus carota subsp. sativus</name>
    <name type="common">Carrot</name>
    <dbReference type="NCBI Taxonomy" id="79200"/>
    <lineage>
        <taxon>Eukaryota</taxon>
        <taxon>Viridiplantae</taxon>
        <taxon>Streptophyta</taxon>
        <taxon>Embryophyta</taxon>
        <taxon>Tracheophyta</taxon>
        <taxon>Spermatophyta</taxon>
        <taxon>Magnoliopsida</taxon>
        <taxon>eudicotyledons</taxon>
        <taxon>Gunneridae</taxon>
        <taxon>Pentapetalae</taxon>
        <taxon>asterids</taxon>
        <taxon>campanulids</taxon>
        <taxon>Apiales</taxon>
        <taxon>Apiaceae</taxon>
        <taxon>Apioideae</taxon>
        <taxon>Scandiceae</taxon>
        <taxon>Daucinae</taxon>
        <taxon>Daucus</taxon>
        <taxon>Daucus sect. Daucus</taxon>
    </lineage>
</organism>
<reference evidence="10" key="2">
    <citation type="submission" date="2022-03" db="EMBL/GenBank/DDBJ databases">
        <title>Draft title - Genomic analysis of global carrot germplasm unveils the trajectory of domestication and the origin of high carotenoid orange carrot.</title>
        <authorList>
            <person name="Iorizzo M."/>
            <person name="Ellison S."/>
            <person name="Senalik D."/>
            <person name="Macko-Podgorni A."/>
            <person name="Grzebelus D."/>
            <person name="Bostan H."/>
            <person name="Rolling W."/>
            <person name="Curaba J."/>
            <person name="Simon P."/>
        </authorList>
    </citation>
    <scope>NUCLEOTIDE SEQUENCE</scope>
    <source>
        <tissue evidence="10">Leaf</tissue>
    </source>
</reference>
<feature type="region of interest" description="Disordered" evidence="7">
    <location>
        <begin position="1"/>
        <end position="25"/>
    </location>
</feature>
<keyword evidence="3" id="KW-0805">Transcription regulation</keyword>
<dbReference type="InterPro" id="IPR044808">
    <property type="entry name" value="ERF_plant"/>
</dbReference>
<dbReference type="PRINTS" id="PR00367">
    <property type="entry name" value="ETHRSPELEMNT"/>
</dbReference>
<feature type="region of interest" description="Disordered" evidence="7">
    <location>
        <begin position="190"/>
        <end position="219"/>
    </location>
</feature>
<dbReference type="CDD" id="cd00018">
    <property type="entry name" value="AP2"/>
    <property type="match status" value="1"/>
</dbReference>
<dbReference type="InterPro" id="IPR001471">
    <property type="entry name" value="AP2/ERF_dom"/>
</dbReference>
<comment type="subcellular location">
    <subcellularLocation>
        <location evidence="1">Nucleus</location>
    </subcellularLocation>
</comment>
<dbReference type="PANTHER" id="PTHR31190">
    <property type="entry name" value="DNA-BINDING DOMAIN"/>
    <property type="match status" value="1"/>
</dbReference>
<dbReference type="InterPro" id="IPR016177">
    <property type="entry name" value="DNA-bd_dom_sf"/>
</dbReference>
<dbReference type="PROSITE" id="PS51032">
    <property type="entry name" value="AP2_ERF"/>
    <property type="match status" value="1"/>
</dbReference>
<feature type="domain" description="AP2/ERF" evidence="8">
    <location>
        <begin position="124"/>
        <end position="181"/>
    </location>
</feature>
<dbReference type="Gene3D" id="3.30.730.10">
    <property type="entry name" value="AP2/ERF domain"/>
    <property type="match status" value="1"/>
</dbReference>
<dbReference type="PANTHER" id="PTHR31190:SF181">
    <property type="entry name" value="OS02G0764700 PROTEIN"/>
    <property type="match status" value="1"/>
</dbReference>
<evidence type="ECO:0000256" key="5">
    <source>
        <dbReference type="ARBA" id="ARBA00023163"/>
    </source>
</evidence>
<dbReference type="GO" id="GO:0006952">
    <property type="term" value="P:defense response"/>
    <property type="evidence" value="ECO:0007669"/>
    <property type="project" value="UniProtKB-KW"/>
</dbReference>
<gene>
    <name evidence="9" type="ORF">DCAR_007861</name>
    <name evidence="10" type="ORF">DCAR_0208886</name>
</gene>
<dbReference type="SUPFAM" id="SSF54171">
    <property type="entry name" value="DNA-binding domain"/>
    <property type="match status" value="1"/>
</dbReference>
<dbReference type="Proteomes" id="UP000077755">
    <property type="component" value="Chromosome 2"/>
</dbReference>
<keyword evidence="6" id="KW-0539">Nucleus</keyword>
<evidence type="ECO:0000259" key="8">
    <source>
        <dbReference type="PROSITE" id="PS51032"/>
    </source>
</evidence>
<evidence type="ECO:0000313" key="11">
    <source>
        <dbReference type="Proteomes" id="UP000077755"/>
    </source>
</evidence>
<dbReference type="GO" id="GO:0009873">
    <property type="term" value="P:ethylene-activated signaling pathway"/>
    <property type="evidence" value="ECO:0007669"/>
    <property type="project" value="InterPro"/>
</dbReference>
<evidence type="ECO:0000256" key="6">
    <source>
        <dbReference type="ARBA" id="ARBA00023242"/>
    </source>
</evidence>
<keyword evidence="4" id="KW-0238">DNA-binding</keyword>
<dbReference type="EMBL" id="LNRQ01000002">
    <property type="protein sequence ID" value="KZN07024.1"/>
    <property type="molecule type" value="Genomic_DNA"/>
</dbReference>
<evidence type="ECO:0000313" key="9">
    <source>
        <dbReference type="EMBL" id="KZN07024.1"/>
    </source>
</evidence>
<accession>A0A166EVB1</accession>
<keyword evidence="11" id="KW-1185">Reference proteome</keyword>
<evidence type="ECO:0000256" key="4">
    <source>
        <dbReference type="ARBA" id="ARBA00023125"/>
    </source>
</evidence>
<evidence type="ECO:0000256" key="7">
    <source>
        <dbReference type="SAM" id="MobiDB-lite"/>
    </source>
</evidence>